<dbReference type="Pfam" id="PF25019">
    <property type="entry name" value="LRR_R13L1-DRL21"/>
    <property type="match status" value="2"/>
</dbReference>
<dbReference type="PANTHER" id="PTHR36766">
    <property type="entry name" value="PLANT BROAD-SPECTRUM MILDEW RESISTANCE PROTEIN RPW8"/>
    <property type="match status" value="1"/>
</dbReference>
<keyword evidence="3" id="KW-0547">Nucleotide-binding</keyword>
<keyword evidence="11" id="KW-1185">Reference proteome</keyword>
<dbReference type="Gene3D" id="1.20.5.4130">
    <property type="match status" value="1"/>
</dbReference>
<accession>A0AA38ZA71</accession>
<dbReference type="SUPFAM" id="SSF52058">
    <property type="entry name" value="L domain-like"/>
    <property type="match status" value="2"/>
</dbReference>
<proteinExistence type="predicted"/>
<gene>
    <name evidence="10" type="ORF">PVL29_017339</name>
</gene>
<dbReference type="GO" id="GO:0006952">
    <property type="term" value="P:defense response"/>
    <property type="evidence" value="ECO:0007669"/>
    <property type="project" value="UniProtKB-KW"/>
</dbReference>
<evidence type="ECO:0000256" key="3">
    <source>
        <dbReference type="ARBA" id="ARBA00022741"/>
    </source>
</evidence>
<dbReference type="InterPro" id="IPR027417">
    <property type="entry name" value="P-loop_NTPase"/>
</dbReference>
<feature type="domain" description="R13L1/DRL21-like LRR repeat region" evidence="9">
    <location>
        <begin position="684"/>
        <end position="813"/>
    </location>
</feature>
<dbReference type="InterPro" id="IPR002182">
    <property type="entry name" value="NB-ARC"/>
</dbReference>
<sequence>MAEQIPFSIAESLLTKLGSIALQEIGLVHGVHKELRKLENTLNTIKAVLVDAEKQQQEEKSRAVESWVRRLKDVVYDADDLLDDFAVQHLRPKNDMQRGIARQVSRLFTSKSQLAFRLKMGHRVKDIRQRFDEIANDISKFNFIPRAIIDVGVENRGRETHSFVLTSEIIGRDENKEDIVELLMPSGNEENLSIVAIVGMGGLGKTTLAQLVYNDERVVKYFEIRIWVCVSDDFDTKTLVKKILKSATNEVVGDLELDILKNQLHEKLDQKRYLLVLDDVWNDNFESWDQLRILLTVGAKGSKILVTTRSAKVASAMKIDSPYVLEGLREDQSWDLFEKLAFRGREKVCQSLVTIGKEIIKMCKGVPLVIRSLGSTLQFKAEKSHWLSIRNNENLMSLDVGNNILRVLKLSYDNLPVHLRQCFAYCGLFPKDHKIERRVLVQIWIAQGYIHTSDERHHLEDIGDQYFEELLSKSFFQEVEKDSYGNILSCKMHDLIHDLAQSVAGSECSILINDMGNAIGRVLERARHVSLVEALNSSQEVLKTRHLRTIFVFSHQEFPCDLACRSLRVLDLSRLGIEKVPISAGKLNHLRYLDLSYNEFDVLPNSVTSFHHLQTLRLFKCKELKALPRDMKKLTNLRHLEIDGCSSLTHMPSGLGELSMLQHLQLFVLGNDKVDSRYNETAGLSELKSLDHLRGELCIQSLENVRAVALESTEAILKGKQYLQSLRLNWWDLEANRSQDAELVMEGLQPHPNLKELYIYGYGGVRFPSWMMNNDLGLSLQNLVRIEIRRCDRCQDLPPFGQLPSLELLKLQDLTAVAYINESSSATDPFFPSLKRLELYELPNLKGWWRRDGTEEQVLSVPSFPCLSEFLIMGCHNLTSLQLPPSPCFSQLELEHCINLKTLILPPFPCLSKLDISDCPELRSFLLPSSPCLSKLDISECLNLTSLELHSCPRLSELHICGCPNLTSLQLPSFPSLEELNLDNVSQELLLQLMFVSSSLKSVSISRIGDLISLSSEGLRCLTSLNNLLINDCHSLMHLSQGIQHLTALKGLRILHCRELDLSDKEDDDDTPFQGLRSLHHLHIQYIPKLVSLPKGLLQVTSLQSLTIGDCSGLATLPDWIGSLTSLKELQISDCPKLKSLPEEIRCLSTLQTLRISLCRHLLERCQMEIGEDWPKISHVPEIYINGQRQIAGYMDSCSSLSFKSTIHHTF</sequence>
<dbReference type="PRINTS" id="PR00364">
    <property type="entry name" value="DISEASERSIST"/>
</dbReference>
<dbReference type="InterPro" id="IPR056789">
    <property type="entry name" value="LRR_R13L1-DRL21"/>
</dbReference>
<dbReference type="Gene3D" id="1.10.8.430">
    <property type="entry name" value="Helical domain of apoptotic protease-activating factors"/>
    <property type="match status" value="1"/>
</dbReference>
<dbReference type="InterPro" id="IPR058922">
    <property type="entry name" value="WHD_DRP"/>
</dbReference>
<dbReference type="Gene3D" id="1.10.10.10">
    <property type="entry name" value="Winged helix-like DNA-binding domain superfamily/Winged helix DNA-binding domain"/>
    <property type="match status" value="1"/>
</dbReference>
<dbReference type="InterPro" id="IPR041118">
    <property type="entry name" value="Rx_N"/>
</dbReference>
<evidence type="ECO:0000256" key="2">
    <source>
        <dbReference type="ARBA" id="ARBA00022737"/>
    </source>
</evidence>
<evidence type="ECO:0008006" key="12">
    <source>
        <dbReference type="Google" id="ProtNLM"/>
    </source>
</evidence>
<evidence type="ECO:0000256" key="4">
    <source>
        <dbReference type="ARBA" id="ARBA00022821"/>
    </source>
</evidence>
<evidence type="ECO:0000259" key="9">
    <source>
        <dbReference type="Pfam" id="PF25019"/>
    </source>
</evidence>
<evidence type="ECO:0000313" key="11">
    <source>
        <dbReference type="Proteomes" id="UP001168098"/>
    </source>
</evidence>
<dbReference type="AlphaFoldDB" id="A0AA38ZA71"/>
<evidence type="ECO:0000259" key="7">
    <source>
        <dbReference type="Pfam" id="PF18052"/>
    </source>
</evidence>
<keyword evidence="4" id="KW-0611">Plant defense</keyword>
<evidence type="ECO:0000313" key="10">
    <source>
        <dbReference type="EMBL" id="KAJ9685266.1"/>
    </source>
</evidence>
<dbReference type="InterPro" id="IPR036388">
    <property type="entry name" value="WH-like_DNA-bd_sf"/>
</dbReference>
<dbReference type="FunFam" id="1.10.10.10:FF:000322">
    <property type="entry name" value="Probable disease resistance protein At1g63360"/>
    <property type="match status" value="1"/>
</dbReference>
<dbReference type="SUPFAM" id="SSF52540">
    <property type="entry name" value="P-loop containing nucleoside triphosphate hydrolases"/>
    <property type="match status" value="1"/>
</dbReference>
<evidence type="ECO:0000259" key="6">
    <source>
        <dbReference type="Pfam" id="PF00931"/>
    </source>
</evidence>
<dbReference type="Pfam" id="PF18052">
    <property type="entry name" value="Rx_N"/>
    <property type="match status" value="1"/>
</dbReference>
<keyword evidence="5" id="KW-0067">ATP-binding</keyword>
<evidence type="ECO:0000256" key="1">
    <source>
        <dbReference type="ARBA" id="ARBA00022614"/>
    </source>
</evidence>
<name>A0AA38ZA71_VITRO</name>
<feature type="domain" description="R13L1/DRL21-like LRR repeat region" evidence="9">
    <location>
        <begin position="1099"/>
        <end position="1157"/>
    </location>
</feature>
<dbReference type="Pfam" id="PF23559">
    <property type="entry name" value="WHD_DRP"/>
    <property type="match status" value="1"/>
</dbReference>
<dbReference type="FunFam" id="3.40.50.300:FF:001091">
    <property type="entry name" value="Probable disease resistance protein At1g61300"/>
    <property type="match status" value="1"/>
</dbReference>
<dbReference type="Gene3D" id="3.80.10.10">
    <property type="entry name" value="Ribonuclease Inhibitor"/>
    <property type="match status" value="4"/>
</dbReference>
<dbReference type="Gene3D" id="3.40.50.300">
    <property type="entry name" value="P-loop containing nucleotide triphosphate hydrolases"/>
    <property type="match status" value="1"/>
</dbReference>
<feature type="domain" description="Disease resistance protein winged helix" evidence="8">
    <location>
        <begin position="428"/>
        <end position="500"/>
    </location>
</feature>
<dbReference type="Pfam" id="PF00931">
    <property type="entry name" value="NB-ARC"/>
    <property type="match status" value="1"/>
</dbReference>
<dbReference type="GO" id="GO:0043531">
    <property type="term" value="F:ADP binding"/>
    <property type="evidence" value="ECO:0007669"/>
    <property type="project" value="InterPro"/>
</dbReference>
<dbReference type="InterPro" id="IPR001611">
    <property type="entry name" value="Leu-rich_rpt"/>
</dbReference>
<comment type="caution">
    <text evidence="10">The sequence shown here is derived from an EMBL/GenBank/DDBJ whole genome shotgun (WGS) entry which is preliminary data.</text>
</comment>
<dbReference type="InterPro" id="IPR032675">
    <property type="entry name" value="LRR_dom_sf"/>
</dbReference>
<dbReference type="GO" id="GO:0005524">
    <property type="term" value="F:ATP binding"/>
    <property type="evidence" value="ECO:0007669"/>
    <property type="project" value="UniProtKB-KW"/>
</dbReference>
<dbReference type="Pfam" id="PF13855">
    <property type="entry name" value="LRR_8"/>
    <property type="match status" value="1"/>
</dbReference>
<feature type="domain" description="Disease resistance N-terminal" evidence="7">
    <location>
        <begin position="11"/>
        <end position="97"/>
    </location>
</feature>
<evidence type="ECO:0000259" key="8">
    <source>
        <dbReference type="Pfam" id="PF23559"/>
    </source>
</evidence>
<feature type="domain" description="NB-ARC" evidence="6">
    <location>
        <begin position="173"/>
        <end position="345"/>
    </location>
</feature>
<dbReference type="InterPro" id="IPR042197">
    <property type="entry name" value="Apaf_helical"/>
</dbReference>
<dbReference type="PANTHER" id="PTHR36766:SF40">
    <property type="entry name" value="DISEASE RESISTANCE PROTEIN RGA3"/>
    <property type="match status" value="1"/>
</dbReference>
<dbReference type="Proteomes" id="UP001168098">
    <property type="component" value="Unassembled WGS sequence"/>
</dbReference>
<organism evidence="10 11">
    <name type="scientific">Vitis rotundifolia</name>
    <name type="common">Muscadine grape</name>
    <dbReference type="NCBI Taxonomy" id="103349"/>
    <lineage>
        <taxon>Eukaryota</taxon>
        <taxon>Viridiplantae</taxon>
        <taxon>Streptophyta</taxon>
        <taxon>Embryophyta</taxon>
        <taxon>Tracheophyta</taxon>
        <taxon>Spermatophyta</taxon>
        <taxon>Magnoliopsida</taxon>
        <taxon>eudicotyledons</taxon>
        <taxon>Gunneridae</taxon>
        <taxon>Pentapetalae</taxon>
        <taxon>rosids</taxon>
        <taxon>Vitales</taxon>
        <taxon>Vitaceae</taxon>
        <taxon>Viteae</taxon>
        <taxon>Vitis</taxon>
    </lineage>
</organism>
<dbReference type="GO" id="GO:0051707">
    <property type="term" value="P:response to other organism"/>
    <property type="evidence" value="ECO:0007669"/>
    <property type="project" value="UniProtKB-ARBA"/>
</dbReference>
<evidence type="ECO:0000256" key="5">
    <source>
        <dbReference type="ARBA" id="ARBA00022840"/>
    </source>
</evidence>
<reference evidence="10 11" key="1">
    <citation type="journal article" date="2023" name="BMC Biotechnol.">
        <title>Vitis rotundifolia cv Carlos genome sequencing.</title>
        <authorList>
            <person name="Huff M."/>
            <person name="Hulse-Kemp A."/>
            <person name="Scheffler B."/>
            <person name="Youngblood R."/>
            <person name="Simpson S."/>
            <person name="Babiker E."/>
            <person name="Staton M."/>
        </authorList>
    </citation>
    <scope>NUCLEOTIDE SEQUENCE [LARGE SCALE GENOMIC DNA]</scope>
    <source>
        <tissue evidence="10">Leaf</tissue>
    </source>
</reference>
<dbReference type="EMBL" id="JARBHA010000013">
    <property type="protein sequence ID" value="KAJ9685266.1"/>
    <property type="molecule type" value="Genomic_DNA"/>
</dbReference>
<keyword evidence="1" id="KW-0433">Leucine-rich repeat</keyword>
<keyword evidence="2" id="KW-0677">Repeat</keyword>
<protein>
    <recommendedName>
        <fullName evidence="12">Disease resistance protein RGA3</fullName>
    </recommendedName>
</protein>